<dbReference type="EMBL" id="BOML01000021">
    <property type="protein sequence ID" value="GIE01341.1"/>
    <property type="molecule type" value="Genomic_DNA"/>
</dbReference>
<evidence type="ECO:0000313" key="2">
    <source>
        <dbReference type="Proteomes" id="UP000637628"/>
    </source>
</evidence>
<dbReference type="Pfam" id="PF11017">
    <property type="entry name" value="DUF2855"/>
    <property type="match status" value="1"/>
</dbReference>
<reference evidence="1 2" key="1">
    <citation type="submission" date="2021-01" db="EMBL/GenBank/DDBJ databases">
        <title>Whole genome shotgun sequence of Actinoplanes durhamensis NBRC 14914.</title>
        <authorList>
            <person name="Komaki H."/>
            <person name="Tamura T."/>
        </authorList>
    </citation>
    <scope>NUCLEOTIDE SEQUENCE [LARGE SCALE GENOMIC DNA]</scope>
    <source>
        <strain evidence="1 2">NBRC 14914</strain>
    </source>
</reference>
<sequence length="330" mass="36155">MPEEGEVVLKIDRVGLTANNITYAVLGEQMRYWEFFPPEPRGLTADWGLPPLWGFAEVVASAVPEVKTGERVYGYLPPASHLVVRPDRIDDTGFRDASAHRADLPSPYNVYRSTKGDPVYRPEQEDLLILFRPLFYTSFMLADQVADSDFYGAEALVLSSASSKTAYAAALELQGRGPRLIGLTSPGNVAFTRSLGCYDEVVSYDDIGALANVPTGYLDLSGAPATRAALRAHLGDRLVRDVAVGLTSQVPNAAAAGEVFFAPVQMRKRRQDWGRDGLEQRFAEAWQRFAGVASGLIDISVGEGPEELSRVWLEVLDGRTPPRVGHIIRM</sequence>
<dbReference type="InterPro" id="IPR021276">
    <property type="entry name" value="DUF2855"/>
</dbReference>
<evidence type="ECO:0000313" key="1">
    <source>
        <dbReference type="EMBL" id="GIE01341.1"/>
    </source>
</evidence>
<accession>A0ABQ3YUX2</accession>
<dbReference type="Proteomes" id="UP000637628">
    <property type="component" value="Unassembled WGS sequence"/>
</dbReference>
<proteinExistence type="predicted"/>
<protein>
    <recommendedName>
        <fullName evidence="3">DUF2855 family protein</fullName>
    </recommendedName>
</protein>
<organism evidence="1 2">
    <name type="scientific">Paractinoplanes durhamensis</name>
    <dbReference type="NCBI Taxonomy" id="113563"/>
    <lineage>
        <taxon>Bacteria</taxon>
        <taxon>Bacillati</taxon>
        <taxon>Actinomycetota</taxon>
        <taxon>Actinomycetes</taxon>
        <taxon>Micromonosporales</taxon>
        <taxon>Micromonosporaceae</taxon>
        <taxon>Paractinoplanes</taxon>
    </lineage>
</organism>
<evidence type="ECO:0008006" key="3">
    <source>
        <dbReference type="Google" id="ProtNLM"/>
    </source>
</evidence>
<comment type="caution">
    <text evidence="1">The sequence shown here is derived from an EMBL/GenBank/DDBJ whole genome shotgun (WGS) entry which is preliminary data.</text>
</comment>
<name>A0ABQ3YUX2_9ACTN</name>
<keyword evidence="2" id="KW-1185">Reference proteome</keyword>
<gene>
    <name evidence="1" type="ORF">Adu01nite_26910</name>
</gene>